<evidence type="ECO:0000313" key="2">
    <source>
        <dbReference type="Proteomes" id="UP000826775"/>
    </source>
</evidence>
<dbReference type="Pfam" id="PF21716">
    <property type="entry name" value="dnstrm_HI1420"/>
    <property type="match status" value="1"/>
</dbReference>
<name>A0ABM7S965_9HELI</name>
<reference evidence="1 2" key="1">
    <citation type="submission" date="2021-07" db="EMBL/GenBank/DDBJ databases">
        <title>Novel Helicobacter sp. Isolated from a dog.</title>
        <authorList>
            <person name="Rimbara E."/>
            <person name="Suzuki M."/>
        </authorList>
    </citation>
    <scope>NUCLEOTIDE SEQUENCE [LARGE SCALE GENOMIC DNA]</scope>
    <source>
        <strain evidence="2">NHP19-003</strain>
    </source>
</reference>
<dbReference type="Proteomes" id="UP000826775">
    <property type="component" value="Chromosome"/>
</dbReference>
<dbReference type="EMBL" id="AP024814">
    <property type="protein sequence ID" value="BCZ17053.1"/>
    <property type="molecule type" value="Genomic_DNA"/>
</dbReference>
<dbReference type="InterPro" id="IPR014057">
    <property type="entry name" value="HI1420"/>
</dbReference>
<gene>
    <name evidence="1" type="ORF">NHP190003_03350</name>
</gene>
<organism evidence="1 2">
    <name type="scientific">Helicobacter gastrocanis</name>
    <dbReference type="NCBI Taxonomy" id="2849641"/>
    <lineage>
        <taxon>Bacteria</taxon>
        <taxon>Pseudomonadati</taxon>
        <taxon>Campylobacterota</taxon>
        <taxon>Epsilonproteobacteria</taxon>
        <taxon>Campylobacterales</taxon>
        <taxon>Helicobacteraceae</taxon>
        <taxon>Helicobacter</taxon>
    </lineage>
</organism>
<keyword evidence="2" id="KW-1185">Reference proteome</keyword>
<protein>
    <submittedName>
        <fullName evidence="1">Uncharacterized protein</fullName>
    </submittedName>
</protein>
<evidence type="ECO:0000313" key="1">
    <source>
        <dbReference type="EMBL" id="BCZ17053.1"/>
    </source>
</evidence>
<accession>A0ABM7S965</accession>
<sequence length="82" mass="9140">MKITLHPFKASEFLDTDEIRMLYLNAVIEDGNVAELKDTLAIIAESKGVELPALEGESWLLEALRKLGLGVHFLDEKKDQSA</sequence>
<proteinExistence type="predicted"/>
<dbReference type="RefSeq" id="WP_221280060.1">
    <property type="nucleotide sequence ID" value="NZ_AP024814.1"/>
</dbReference>